<gene>
    <name evidence="4" type="ORF">ACFSCZ_06985</name>
</gene>
<proteinExistence type="predicted"/>
<dbReference type="SMART" id="SM00646">
    <property type="entry name" value="Ami_3"/>
    <property type="match status" value="1"/>
</dbReference>
<dbReference type="SUPFAM" id="SSF53187">
    <property type="entry name" value="Zn-dependent exopeptidases"/>
    <property type="match status" value="1"/>
</dbReference>
<dbReference type="RefSeq" id="WP_380773103.1">
    <property type="nucleotide sequence ID" value="NZ_JBHUEO010000013.1"/>
</dbReference>
<evidence type="ECO:0000313" key="4">
    <source>
        <dbReference type="EMBL" id="MFD1706498.1"/>
    </source>
</evidence>
<evidence type="ECO:0000259" key="3">
    <source>
        <dbReference type="SMART" id="SM00646"/>
    </source>
</evidence>
<protein>
    <submittedName>
        <fullName evidence="4">N-acetylmuramoyl-L-alanine amidase</fullName>
        <ecNumber evidence="4">3.5.1.28</ecNumber>
    </submittedName>
</protein>
<keyword evidence="1 4" id="KW-0378">Hydrolase</keyword>
<dbReference type="PANTHER" id="PTHR30404:SF0">
    <property type="entry name" value="N-ACETYLMURAMOYL-L-ALANINE AMIDASE AMIC"/>
    <property type="match status" value="1"/>
</dbReference>
<evidence type="ECO:0000256" key="1">
    <source>
        <dbReference type="ARBA" id="ARBA00022801"/>
    </source>
</evidence>
<reference evidence="5" key="1">
    <citation type="journal article" date="2019" name="Int. J. Syst. Evol. Microbiol.">
        <title>The Global Catalogue of Microorganisms (GCM) 10K type strain sequencing project: providing services to taxonomists for standard genome sequencing and annotation.</title>
        <authorList>
            <consortium name="The Broad Institute Genomics Platform"/>
            <consortium name="The Broad Institute Genome Sequencing Center for Infectious Disease"/>
            <person name="Wu L."/>
            <person name="Ma J."/>
        </authorList>
    </citation>
    <scope>NUCLEOTIDE SEQUENCE [LARGE SCALE GENOMIC DNA]</scope>
    <source>
        <strain evidence="5">CGMCC 1.12295</strain>
    </source>
</reference>
<feature type="compositionally biased region" description="Polar residues" evidence="2">
    <location>
        <begin position="134"/>
        <end position="143"/>
    </location>
</feature>
<feature type="region of interest" description="Disordered" evidence="2">
    <location>
        <begin position="49"/>
        <end position="175"/>
    </location>
</feature>
<keyword evidence="5" id="KW-1185">Reference proteome</keyword>
<dbReference type="CDD" id="cd02696">
    <property type="entry name" value="MurNAc-LAA"/>
    <property type="match status" value="1"/>
</dbReference>
<name>A0ABW4KJY7_9BACI</name>
<organism evidence="4 5">
    <name type="scientific">Siminovitchia sediminis</name>
    <dbReference type="NCBI Taxonomy" id="1274353"/>
    <lineage>
        <taxon>Bacteria</taxon>
        <taxon>Bacillati</taxon>
        <taxon>Bacillota</taxon>
        <taxon>Bacilli</taxon>
        <taxon>Bacillales</taxon>
        <taxon>Bacillaceae</taxon>
        <taxon>Siminovitchia</taxon>
    </lineage>
</organism>
<dbReference type="GO" id="GO:0008745">
    <property type="term" value="F:N-acetylmuramoyl-L-alanine amidase activity"/>
    <property type="evidence" value="ECO:0007669"/>
    <property type="project" value="UniProtKB-EC"/>
</dbReference>
<dbReference type="EC" id="3.5.1.28" evidence="4"/>
<feature type="compositionally biased region" description="Acidic residues" evidence="2">
    <location>
        <begin position="123"/>
        <end position="133"/>
    </location>
</feature>
<accession>A0ABW4KJY7</accession>
<evidence type="ECO:0000256" key="2">
    <source>
        <dbReference type="SAM" id="MobiDB-lite"/>
    </source>
</evidence>
<dbReference type="InterPro" id="IPR002508">
    <property type="entry name" value="MurNAc-LAA_cat"/>
</dbReference>
<feature type="compositionally biased region" description="Basic and acidic residues" evidence="2">
    <location>
        <begin position="164"/>
        <end position="174"/>
    </location>
</feature>
<dbReference type="Gene3D" id="2.30.30.40">
    <property type="entry name" value="SH3 Domains"/>
    <property type="match status" value="3"/>
</dbReference>
<feature type="region of interest" description="Disordered" evidence="2">
    <location>
        <begin position="330"/>
        <end position="362"/>
    </location>
</feature>
<evidence type="ECO:0000313" key="5">
    <source>
        <dbReference type="Proteomes" id="UP001597301"/>
    </source>
</evidence>
<dbReference type="InterPro" id="IPR050695">
    <property type="entry name" value="N-acetylmuramoyl_amidase_3"/>
</dbReference>
<comment type="caution">
    <text evidence="4">The sequence shown here is derived from an EMBL/GenBank/DDBJ whole genome shotgun (WGS) entry which is preliminary data.</text>
</comment>
<dbReference type="Proteomes" id="UP001597301">
    <property type="component" value="Unassembled WGS sequence"/>
</dbReference>
<feature type="domain" description="MurNAc-LAA" evidence="3">
    <location>
        <begin position="613"/>
        <end position="724"/>
    </location>
</feature>
<dbReference type="PANTHER" id="PTHR30404">
    <property type="entry name" value="N-ACETYLMURAMOYL-L-ALANINE AMIDASE"/>
    <property type="match status" value="1"/>
</dbReference>
<dbReference type="Pfam" id="PF01520">
    <property type="entry name" value="Amidase_3"/>
    <property type="match status" value="1"/>
</dbReference>
<dbReference type="Gene3D" id="3.40.630.40">
    <property type="entry name" value="Zn-dependent exopeptidases"/>
    <property type="match status" value="1"/>
</dbReference>
<dbReference type="EMBL" id="JBHUEO010000013">
    <property type="protein sequence ID" value="MFD1706498.1"/>
    <property type="molecule type" value="Genomic_DNA"/>
</dbReference>
<sequence length="727" mass="80761">MFAKQPGETVKVFEDVNGSKVVGEIDDDSPVLLLKEEKGKDYSLILYKEEKETDPEEIQGYAPSDNLIPEEEAEEVRNSRQLNEMPDDSIQEDVPLNEKSSNQQTEEEAIETDVTEKGPKVDEEAELEQEFPDENSQSNQTSKEATEEVSQFEKAGTVDEAELEEHADVSKEITEPSPQIRSFATFSAAQAPESFQGIALKNRTNVYDFDNHSKVLKSYKQGHILKFHTHPNNDNLYAAIVYVNGERQDGIIHKSDVDLLVDGKSLQGYAAVQPVHVYQGPSRDSAVLKSYNVGSPLKYQAFSIMWHKATVYVKGKRLSGYIYSGDVMSKKPSAEHPSPNGPTLRGVAKQSPTAVYSSQSTTSKKLKTYPKGHILKYKALNSNWHIATVYINGKAQTGYLHVSHVDTADTSSSRLKGIAIKSPTRVYSKASTSSSTLKSYSQGHVLSYRNFTKEWFEATVYVSGKPRTGYIHKNHVENAGKKHKTIKGAAMKSSTHVYSKASRGSKILKSYKFGHGLIYRTFTSDWYEATVYVNGKKYTGYIHKSDVTSLAGKKIVLDPGHGGYDSGARASGLIEKKLNLDIALRAEKLLRNAGASVVMTRKTDSYISLPARSQIANSSGADIFISIHGNAFNGTAQGVETFWYGKYQKQNSIRLAHSLQDSLVSKLDLRYRRVAEGNFHVIRETKIPSALVEVGFLDHPVDAAKLKKSYYRDRAAEGILLGVIDYF</sequence>